<evidence type="ECO:0000313" key="3">
    <source>
        <dbReference type="Proteomes" id="UP000696485"/>
    </source>
</evidence>
<feature type="region of interest" description="Disordered" evidence="1">
    <location>
        <begin position="316"/>
        <end position="379"/>
    </location>
</feature>
<organism evidence="2 3">
    <name type="scientific">Podila minutissima</name>
    <dbReference type="NCBI Taxonomy" id="64525"/>
    <lineage>
        <taxon>Eukaryota</taxon>
        <taxon>Fungi</taxon>
        <taxon>Fungi incertae sedis</taxon>
        <taxon>Mucoromycota</taxon>
        <taxon>Mortierellomycotina</taxon>
        <taxon>Mortierellomycetes</taxon>
        <taxon>Mortierellales</taxon>
        <taxon>Mortierellaceae</taxon>
        <taxon>Podila</taxon>
    </lineage>
</organism>
<comment type="caution">
    <text evidence="2">The sequence shown here is derived from an EMBL/GenBank/DDBJ whole genome shotgun (WGS) entry which is preliminary data.</text>
</comment>
<feature type="compositionally biased region" description="Polar residues" evidence="1">
    <location>
        <begin position="272"/>
        <end position="282"/>
    </location>
</feature>
<feature type="compositionally biased region" description="Acidic residues" evidence="1">
    <location>
        <begin position="1"/>
        <end position="11"/>
    </location>
</feature>
<reference evidence="2" key="1">
    <citation type="journal article" date="2020" name="Fungal Divers.">
        <title>Resolving the Mortierellaceae phylogeny through synthesis of multi-gene phylogenetics and phylogenomics.</title>
        <authorList>
            <person name="Vandepol N."/>
            <person name="Liber J."/>
            <person name="Desiro A."/>
            <person name="Na H."/>
            <person name="Kennedy M."/>
            <person name="Barry K."/>
            <person name="Grigoriev I.V."/>
            <person name="Miller A.N."/>
            <person name="O'Donnell K."/>
            <person name="Stajich J.E."/>
            <person name="Bonito G."/>
        </authorList>
    </citation>
    <scope>NUCLEOTIDE SEQUENCE</scope>
    <source>
        <strain evidence="2">NVP1</strain>
    </source>
</reference>
<feature type="region of interest" description="Disordered" evidence="1">
    <location>
        <begin position="869"/>
        <end position="963"/>
    </location>
</feature>
<feature type="region of interest" description="Disordered" evidence="1">
    <location>
        <begin position="222"/>
        <end position="302"/>
    </location>
</feature>
<feature type="compositionally biased region" description="Basic and acidic residues" evidence="1">
    <location>
        <begin position="368"/>
        <end position="379"/>
    </location>
</feature>
<feature type="compositionally biased region" description="Polar residues" evidence="1">
    <location>
        <begin position="817"/>
        <end position="828"/>
    </location>
</feature>
<feature type="compositionally biased region" description="Low complexity" evidence="1">
    <location>
        <begin position="883"/>
        <end position="896"/>
    </location>
</feature>
<name>A0A9P5SGZ6_9FUNG</name>
<feature type="region of interest" description="Disordered" evidence="1">
    <location>
        <begin position="409"/>
        <end position="452"/>
    </location>
</feature>
<dbReference type="EMBL" id="JAAAUY010000821">
    <property type="protein sequence ID" value="KAF9326136.1"/>
    <property type="molecule type" value="Genomic_DNA"/>
</dbReference>
<proteinExistence type="predicted"/>
<feature type="compositionally biased region" description="Pro residues" evidence="1">
    <location>
        <begin position="794"/>
        <end position="807"/>
    </location>
</feature>
<feature type="compositionally biased region" description="Acidic residues" evidence="1">
    <location>
        <begin position="316"/>
        <end position="328"/>
    </location>
</feature>
<feature type="compositionally biased region" description="Basic and acidic residues" evidence="1">
    <location>
        <begin position="414"/>
        <end position="427"/>
    </location>
</feature>
<feature type="compositionally biased region" description="Low complexity" evidence="1">
    <location>
        <begin position="117"/>
        <end position="128"/>
    </location>
</feature>
<dbReference type="AlphaFoldDB" id="A0A9P5SGZ6"/>
<protein>
    <submittedName>
        <fullName evidence="2">Uncharacterized protein</fullName>
    </submittedName>
</protein>
<feature type="compositionally biased region" description="Polar residues" evidence="1">
    <location>
        <begin position="428"/>
        <end position="439"/>
    </location>
</feature>
<feature type="compositionally biased region" description="Low complexity" evidence="1">
    <location>
        <begin position="836"/>
        <end position="848"/>
    </location>
</feature>
<gene>
    <name evidence="2" type="ORF">BG006_010413</name>
</gene>
<sequence>MQAFDDSDSGDDFASASEGEYDTGAAASSTSSAQQGQLKQNRRKSLRPKKKAEGTPSSPPTLMHVQPDVHQVPLQHSSIDSPPARTLGSWNMQHSAASQSPPSRAADASFSNQFHASRSTSSLQSHSFSTQPVYHDQFEPIYNHGPGMPPRTGLSNMQNPGAQRGWGSLSSWVNAAVSTVSEVIENPNVVVSKAQNISQGIRNVASEQIDRVYESLDPEYEYERERQNHKQQQFQPQQTPLKQTPRSTPLIAPKSTTPPSNDISDLLGGSPKESQLPTSNHPAVTAPARQPLNGPSPPEPIRAKLDYKEEPIDQEADAWGDDGWGDSWDDGKDMTVPTAPSPPTPTANNNSISSVISSGQTPKPAPLPEKKDAPAKREMRPADALFSTLDFASNAIGSAVLGVHQKVTQAHANGRRDSQSSVDRSRTPELSTSFSQQKSWGKEETVSGHGDFPEKTDRLALLNPKLDVVGTGLGALESLGKKAAGAIADVVPRNMTYVNLFEEAGGHTHLTKLSNVAQDSSNRSRALATNDKKILEMDQLFQVEQLLSVPSLTNTVGDRSMDLLAGHKDFRATVALLEKMGVHGTTPLRQLRNCTRKLGTLVQDTVNAFEQEWHNHQSRASEKDFFAKAPIKFFFESRLLTIYFDSIRALTQYTEKTCDQILRLGESFKLKAVERAGEADPTADPSDHRPALEVAEVLLQLVGNLIVEAMFLVQTYDQTLDAILKQAKTFTTPLDRLDWDDLLFGSKKLSLLLLEQDTPAAIGNVQSITLLVAEVLKFDLVIDAVHGKLTPTFTPRPPQPQMKPPSQPKVQLPRATPQPQLRQDTLSNALRPPIAPSSSSGPITPPMSRSSTMASPTISAAALHRQTPNRLGMTSPIPPASPITPSFSRPESPSPSAIQRPPSRGSRLGPSTDAAVPPVPKPATGIETTGFRATTPRPIRAKPPAPAPKPKLADEDFFSILNG</sequence>
<dbReference type="Proteomes" id="UP000696485">
    <property type="component" value="Unassembled WGS sequence"/>
</dbReference>
<feature type="compositionally biased region" description="Low complexity" evidence="1">
    <location>
        <begin position="346"/>
        <end position="358"/>
    </location>
</feature>
<keyword evidence="3" id="KW-1185">Reference proteome</keyword>
<feature type="compositionally biased region" description="Basic residues" evidence="1">
    <location>
        <begin position="40"/>
        <end position="50"/>
    </location>
</feature>
<accession>A0A9P5SGZ6</accession>
<feature type="compositionally biased region" description="Low complexity" evidence="1">
    <location>
        <begin position="230"/>
        <end position="245"/>
    </location>
</feature>
<evidence type="ECO:0000313" key="2">
    <source>
        <dbReference type="EMBL" id="KAF9326136.1"/>
    </source>
</evidence>
<feature type="compositionally biased region" description="Low complexity" evidence="1">
    <location>
        <begin position="12"/>
        <end position="37"/>
    </location>
</feature>
<feature type="compositionally biased region" description="Basic and acidic residues" evidence="1">
    <location>
        <begin position="440"/>
        <end position="452"/>
    </location>
</feature>
<feature type="compositionally biased region" description="Low complexity" evidence="1">
    <location>
        <begin position="95"/>
        <end position="109"/>
    </location>
</feature>
<feature type="region of interest" description="Disordered" evidence="1">
    <location>
        <begin position="1"/>
        <end position="128"/>
    </location>
</feature>
<feature type="region of interest" description="Disordered" evidence="1">
    <location>
        <begin position="790"/>
        <end position="856"/>
    </location>
</feature>
<evidence type="ECO:0000256" key="1">
    <source>
        <dbReference type="SAM" id="MobiDB-lite"/>
    </source>
</evidence>
<feature type="compositionally biased region" description="Polar residues" evidence="1">
    <location>
        <begin position="254"/>
        <end position="263"/>
    </location>
</feature>